<name>A0A0B2USK6_TOXCA</name>
<organism evidence="2 3">
    <name type="scientific">Toxocara canis</name>
    <name type="common">Canine roundworm</name>
    <dbReference type="NCBI Taxonomy" id="6265"/>
    <lineage>
        <taxon>Eukaryota</taxon>
        <taxon>Metazoa</taxon>
        <taxon>Ecdysozoa</taxon>
        <taxon>Nematoda</taxon>
        <taxon>Chromadorea</taxon>
        <taxon>Rhabditida</taxon>
        <taxon>Spirurina</taxon>
        <taxon>Ascaridomorpha</taxon>
        <taxon>Ascaridoidea</taxon>
        <taxon>Toxocaridae</taxon>
        <taxon>Toxocara</taxon>
    </lineage>
</organism>
<comment type="caution">
    <text evidence="2">The sequence shown here is derived from an EMBL/GenBank/DDBJ whole genome shotgun (WGS) entry which is preliminary data.</text>
</comment>
<keyword evidence="1" id="KW-0472">Membrane</keyword>
<keyword evidence="1" id="KW-0812">Transmembrane</keyword>
<keyword evidence="1" id="KW-1133">Transmembrane helix</keyword>
<protein>
    <submittedName>
        <fullName evidence="2">Uncharacterized protein</fullName>
    </submittedName>
</protein>
<accession>A0A0B2USK6</accession>
<evidence type="ECO:0000313" key="3">
    <source>
        <dbReference type="Proteomes" id="UP000031036"/>
    </source>
</evidence>
<evidence type="ECO:0000313" key="2">
    <source>
        <dbReference type="EMBL" id="KHN72209.1"/>
    </source>
</evidence>
<evidence type="ECO:0000256" key="1">
    <source>
        <dbReference type="SAM" id="Phobius"/>
    </source>
</evidence>
<dbReference type="AlphaFoldDB" id="A0A0B2USK6"/>
<dbReference type="Proteomes" id="UP000031036">
    <property type="component" value="Unassembled WGS sequence"/>
</dbReference>
<sequence>MVADFEENVAGTVAEGLGQLIEHAQNHGHLRLDDGDDYDFGHFVHGNNAAIVFLKTIYANRMERLYILTLVGKCCPSIISIMLAPRTTSRKLKHDLLEKLCFMSHLEA</sequence>
<feature type="transmembrane region" description="Helical" evidence="1">
    <location>
        <begin position="65"/>
        <end position="84"/>
    </location>
</feature>
<proteinExistence type="predicted"/>
<keyword evidence="3" id="KW-1185">Reference proteome</keyword>
<gene>
    <name evidence="2" type="ORF">Tcan_03939</name>
</gene>
<reference evidence="2 3" key="1">
    <citation type="submission" date="2014-11" db="EMBL/GenBank/DDBJ databases">
        <title>Genetic blueprint of the zoonotic pathogen Toxocara canis.</title>
        <authorList>
            <person name="Zhu X.-Q."/>
            <person name="Korhonen P.K."/>
            <person name="Cai H."/>
            <person name="Young N.D."/>
            <person name="Nejsum P."/>
            <person name="von Samson-Himmelstjerna G."/>
            <person name="Boag P.R."/>
            <person name="Tan P."/>
            <person name="Li Q."/>
            <person name="Min J."/>
            <person name="Yang Y."/>
            <person name="Wang X."/>
            <person name="Fang X."/>
            <person name="Hall R.S."/>
            <person name="Hofmann A."/>
            <person name="Sternberg P.W."/>
            <person name="Jex A.R."/>
            <person name="Gasser R.B."/>
        </authorList>
    </citation>
    <scope>NUCLEOTIDE SEQUENCE [LARGE SCALE GENOMIC DNA]</scope>
    <source>
        <strain evidence="2">PN_DK_2014</strain>
    </source>
</reference>
<dbReference type="EMBL" id="JPKZ01003284">
    <property type="protein sequence ID" value="KHN72209.1"/>
    <property type="molecule type" value="Genomic_DNA"/>
</dbReference>